<dbReference type="OrthoDB" id="2427068at2759"/>
<feature type="compositionally biased region" description="Polar residues" evidence="1">
    <location>
        <begin position="1437"/>
        <end position="1446"/>
    </location>
</feature>
<dbReference type="Proteomes" id="UP000738325">
    <property type="component" value="Unassembled WGS sequence"/>
</dbReference>
<feature type="compositionally biased region" description="Polar residues" evidence="1">
    <location>
        <begin position="1137"/>
        <end position="1164"/>
    </location>
</feature>
<comment type="caution">
    <text evidence="2">The sequence shown here is derived from an EMBL/GenBank/DDBJ whole genome shotgun (WGS) entry which is preliminary data.</text>
</comment>
<feature type="compositionally biased region" description="Low complexity" evidence="1">
    <location>
        <begin position="365"/>
        <end position="378"/>
    </location>
</feature>
<dbReference type="EMBL" id="JAAAIP010000034">
    <property type="protein sequence ID" value="KAG0328452.1"/>
    <property type="molecule type" value="Genomic_DNA"/>
</dbReference>
<feature type="region of interest" description="Disordered" evidence="1">
    <location>
        <begin position="1382"/>
        <end position="1446"/>
    </location>
</feature>
<accession>A0A9P6RSN7</accession>
<feature type="compositionally biased region" description="Polar residues" evidence="1">
    <location>
        <begin position="807"/>
        <end position="822"/>
    </location>
</feature>
<feature type="region of interest" description="Disordered" evidence="1">
    <location>
        <begin position="703"/>
        <end position="764"/>
    </location>
</feature>
<feature type="compositionally biased region" description="Low complexity" evidence="1">
    <location>
        <begin position="868"/>
        <end position="878"/>
    </location>
</feature>
<proteinExistence type="predicted"/>
<evidence type="ECO:0000313" key="2">
    <source>
        <dbReference type="EMBL" id="KAG0328452.1"/>
    </source>
</evidence>
<evidence type="ECO:0000313" key="3">
    <source>
        <dbReference type="Proteomes" id="UP000738325"/>
    </source>
</evidence>
<protein>
    <submittedName>
        <fullName evidence="2">Uncharacterized protein</fullName>
    </submittedName>
</protein>
<sequence>MGGATITGYWAGADTPTSTPTQGQGQGQGQLAQLLLQQQQQMAHGHGSNGSNNSAVVASLSSTIAASGLVLLPPPPLTTKNLTIHTSLLSTKQQLFQQQQQLQQLHHAQINTALKKQQQHYQRQMLLQQQQQQQHQIRYAVHPLSMEDCSPSAFSEDTVADGERERESVSMDCAGAPTCKDLSGGAASPSQLTSRSTTRVTSPAPGGTLGLSSSGFSTIGDGGLDHYPPPDQWNYTMTRYHASLIPLCQIEDPPSFYDDMGDHISAALADGDSMENENDMNNEDADDEGLHSLVEDGDVKKFRNRNGSRRRNNDAEIEGEVEVEEEVVIMAKPHLRHIDSSNNNNNDHGHFSQAYFQEVQLCNHVSNNNHSNDNNPPVNRERHTDVSVRKDNSSRTSDNDNNRGHTHASLSQGSDAAEANRDGQQLDTDAAHEKHRRRQERTRGGSSGEQIFFYDGSNFMQAKLHSHYERDQEPGKELEQERGKSDSTSEGIAGASNRAFLGTATDTTTHSQEQPNHNHNAVATLDSATAPFTNSDSPRGLASLEIPHRLVASARSPLKSITRTRSGSRSRSRSRSRSHSGSRSRPATPVSPTSTSVQSRSQSRSRSTSDAWSRSMSESLIRGVDHHQLQFHQHHQAPQQQRVPSSSLPTSKSRPNFLIRGFSADSNDHDQKGHSSIAGGSASGSFSRMATAKERLVAMMTRGVGTSTPPPSSGSKDSHGGNHDSSPLRNHKRHSIDDRSSSLPSRSPILIQTHNRRQGSPTLSRAGFTDYVANASPTSPTDAFMGFPYNNSSVLITTELTRAGTLKSPQPSNLRTSRTSTKPRPFSVATMEKIVVSSNHRHHYHHDVSGVTETQESPQPSERHYSAQDGGQKQQQQQIAKHTDIESLSDKSATRLQAIDSDSLPLLTALNTLPQSASGESLEQEGEKQAKRQADAKGKEVRRAGEPPVTTAAAMTMELAKSVSSVNPPHILSDDKTTLNSSNSPLHVHEHHIHHHYYCQHCPPMIQTNAEEISGGGLLEHHSLASAHRRKPESLPLLPNLKTQQQQQQHPLSPQQRRASIMDNDLVASATDRSLDQQTAFSLKSGDYSSGGSGMAEPVAASKKSRRSILLGTMSMTSSVRKRFFAEQKKKDGQEAPVQSQVPIQSLFQNGPLTQQRRQSSPMTSLRHYSGVFDGSDPSGRLYPKDVSYAHAGATIRINNKRMMKQVPLLEGLSDQDEDSFGDFDGDMYFKSSRPSTATTAAAAADDNIPQQEQRAKFLSTLKRFLLRPSPFAKNTNSAASTASAGSGQAPSVTRSSATVRVPKSRWSRNGSTSAGAGTVSGLFTQPADMRPERSLSESQPVNMEQPPYTPTRRWTHQDIFETPNMPTLQRRDRIDIRTQFQQSSPTQEHYTNHQHHHHHDPTLQDSPHHHHRQHSLDTTDPQHPLSPTRMTDVLSMDSNSYRSPK</sequence>
<gene>
    <name evidence="2" type="ORF">BGZ99_005317</name>
</gene>
<feature type="compositionally biased region" description="Polar residues" evidence="1">
    <location>
        <begin position="188"/>
        <end position="201"/>
    </location>
</feature>
<feature type="compositionally biased region" description="Basic and acidic residues" evidence="1">
    <location>
        <begin position="288"/>
        <end position="298"/>
    </location>
</feature>
<feature type="region of interest" description="Disordered" evidence="1">
    <location>
        <begin position="272"/>
        <end position="298"/>
    </location>
</feature>
<feature type="region of interest" description="Disordered" evidence="1">
    <location>
        <begin position="466"/>
        <end position="497"/>
    </location>
</feature>
<feature type="region of interest" description="Disordered" evidence="1">
    <location>
        <begin position="631"/>
        <end position="687"/>
    </location>
</feature>
<evidence type="ECO:0000256" key="1">
    <source>
        <dbReference type="SAM" id="MobiDB-lite"/>
    </source>
</evidence>
<feature type="region of interest" description="Disordered" evidence="1">
    <location>
        <begin position="840"/>
        <end position="888"/>
    </location>
</feature>
<feature type="region of interest" description="Disordered" evidence="1">
    <location>
        <begin position="915"/>
        <end position="948"/>
    </location>
</feature>
<feature type="region of interest" description="Disordered" evidence="1">
    <location>
        <begin position="365"/>
        <end position="451"/>
    </location>
</feature>
<feature type="compositionally biased region" description="Low complexity" evidence="1">
    <location>
        <begin position="1275"/>
        <end position="1288"/>
    </location>
</feature>
<feature type="compositionally biased region" description="Acidic residues" evidence="1">
    <location>
        <begin position="272"/>
        <end position="287"/>
    </location>
</feature>
<feature type="region of interest" description="Disordered" evidence="1">
    <location>
        <begin position="1"/>
        <end position="29"/>
    </location>
</feature>
<feature type="region of interest" description="Disordered" evidence="1">
    <location>
        <begin position="1127"/>
        <end position="1177"/>
    </location>
</feature>
<feature type="compositionally biased region" description="Low complexity" evidence="1">
    <location>
        <begin position="741"/>
        <end position="750"/>
    </location>
</feature>
<feature type="compositionally biased region" description="Low complexity" evidence="1">
    <location>
        <begin position="202"/>
        <end position="215"/>
    </location>
</feature>
<feature type="compositionally biased region" description="Low complexity" evidence="1">
    <location>
        <begin position="674"/>
        <end position="687"/>
    </location>
</feature>
<organism evidence="2 3">
    <name type="scientific">Dissophora globulifera</name>
    <dbReference type="NCBI Taxonomy" id="979702"/>
    <lineage>
        <taxon>Eukaryota</taxon>
        <taxon>Fungi</taxon>
        <taxon>Fungi incertae sedis</taxon>
        <taxon>Mucoromycota</taxon>
        <taxon>Mortierellomycotina</taxon>
        <taxon>Mortierellomycetes</taxon>
        <taxon>Mortierellales</taxon>
        <taxon>Mortierellaceae</taxon>
        <taxon>Dissophora</taxon>
    </lineage>
</organism>
<feature type="region of interest" description="Disordered" evidence="1">
    <location>
        <begin position="554"/>
        <end position="617"/>
    </location>
</feature>
<keyword evidence="3" id="KW-1185">Reference proteome</keyword>
<name>A0A9P6RSN7_9FUNG</name>
<feature type="region of interest" description="Disordered" evidence="1">
    <location>
        <begin position="1086"/>
        <end position="1105"/>
    </location>
</feature>
<feature type="compositionally biased region" description="Basic and acidic residues" evidence="1">
    <location>
        <begin position="466"/>
        <end position="487"/>
    </location>
</feature>
<feature type="compositionally biased region" description="Polar residues" evidence="1">
    <location>
        <begin position="1289"/>
        <end position="1299"/>
    </location>
</feature>
<feature type="compositionally biased region" description="Polar residues" evidence="1">
    <location>
        <begin position="851"/>
        <end position="860"/>
    </location>
</feature>
<feature type="region of interest" description="Disordered" evidence="1">
    <location>
        <begin position="150"/>
        <end position="215"/>
    </location>
</feature>
<feature type="compositionally biased region" description="Basic residues" evidence="1">
    <location>
        <begin position="566"/>
        <end position="582"/>
    </location>
</feature>
<feature type="compositionally biased region" description="Low complexity" evidence="1">
    <location>
        <begin position="1311"/>
        <end position="1322"/>
    </location>
</feature>
<feature type="compositionally biased region" description="Low complexity" evidence="1">
    <location>
        <begin position="583"/>
        <end position="617"/>
    </location>
</feature>
<feature type="compositionally biased region" description="Polar residues" evidence="1">
    <location>
        <begin position="642"/>
        <end position="654"/>
    </location>
</feature>
<feature type="compositionally biased region" description="Basic and acidic residues" evidence="1">
    <location>
        <begin position="379"/>
        <end position="403"/>
    </location>
</feature>
<reference evidence="2" key="1">
    <citation type="journal article" date="2020" name="Fungal Divers.">
        <title>Resolving the Mortierellaceae phylogeny through synthesis of multi-gene phylogenetics and phylogenomics.</title>
        <authorList>
            <person name="Vandepol N."/>
            <person name="Liber J."/>
            <person name="Desiro A."/>
            <person name="Na H."/>
            <person name="Kennedy M."/>
            <person name="Barry K."/>
            <person name="Grigoriev I.V."/>
            <person name="Miller A.N."/>
            <person name="O'Donnell K."/>
            <person name="Stajich J.E."/>
            <person name="Bonito G."/>
        </authorList>
    </citation>
    <scope>NUCLEOTIDE SEQUENCE</scope>
    <source>
        <strain evidence="2">REB-010B</strain>
    </source>
</reference>
<feature type="compositionally biased region" description="Basic and acidic residues" evidence="1">
    <location>
        <begin position="925"/>
        <end position="945"/>
    </location>
</feature>
<feature type="region of interest" description="Disordered" evidence="1">
    <location>
        <begin position="802"/>
        <end position="827"/>
    </location>
</feature>
<feature type="region of interest" description="Disordered" evidence="1">
    <location>
        <begin position="1273"/>
        <end position="1354"/>
    </location>
</feature>